<dbReference type="InterPro" id="IPR036005">
    <property type="entry name" value="Creatinase/aminopeptidase-like"/>
</dbReference>
<organism evidence="8 9">
    <name type="scientific">Candidatus Collierbacteria bacterium GW2011_GWB2_45_17</name>
    <dbReference type="NCBI Taxonomy" id="1618388"/>
    <lineage>
        <taxon>Bacteria</taxon>
        <taxon>Candidatus Collieribacteriota</taxon>
    </lineage>
</organism>
<evidence type="ECO:0000313" key="9">
    <source>
        <dbReference type="Proteomes" id="UP000034078"/>
    </source>
</evidence>
<dbReference type="GO" id="GO:0070006">
    <property type="term" value="F:metalloaminopeptidase activity"/>
    <property type="evidence" value="ECO:0007669"/>
    <property type="project" value="InterPro"/>
</dbReference>
<dbReference type="InterPro" id="IPR002467">
    <property type="entry name" value="Pept_M24A_MAP1"/>
</dbReference>
<accession>A0A837IIN8</accession>
<evidence type="ECO:0000256" key="6">
    <source>
        <dbReference type="RuleBase" id="RU003653"/>
    </source>
</evidence>
<dbReference type="NCBIfam" id="TIGR00500">
    <property type="entry name" value="met_pdase_I"/>
    <property type="match status" value="1"/>
</dbReference>
<dbReference type="EMBL" id="LCKO01000001">
    <property type="protein sequence ID" value="KKU01233.1"/>
    <property type="molecule type" value="Genomic_DNA"/>
</dbReference>
<dbReference type="Pfam" id="PF00557">
    <property type="entry name" value="Peptidase_M24"/>
    <property type="match status" value="1"/>
</dbReference>
<comment type="function">
    <text evidence="1">Removes the N-terminal methionine from nascent proteins. The N-terminal methionine is often cleaved when the second residue in the primary sequence is small and uncharged (Met-Ala-, Cys, Gly, Pro, Ser, Thr, or Val). Requires deformylation of the N(alpha)-formylated initiator methionine before it can be hydrolyzed.</text>
</comment>
<evidence type="ECO:0000256" key="4">
    <source>
        <dbReference type="ARBA" id="ARBA00022723"/>
    </source>
</evidence>
<dbReference type="GO" id="GO:0004239">
    <property type="term" value="F:initiator methionyl aminopeptidase activity"/>
    <property type="evidence" value="ECO:0007669"/>
    <property type="project" value="UniProtKB-EC"/>
</dbReference>
<keyword evidence="3 6" id="KW-0645">Protease</keyword>
<dbReference type="Proteomes" id="UP000034078">
    <property type="component" value="Unassembled WGS sequence"/>
</dbReference>
<dbReference type="GO" id="GO:0005829">
    <property type="term" value="C:cytosol"/>
    <property type="evidence" value="ECO:0007669"/>
    <property type="project" value="TreeGrafter"/>
</dbReference>
<keyword evidence="5" id="KW-0378">Hydrolase</keyword>
<dbReference type="AlphaFoldDB" id="A0A837IIN8"/>
<sequence length="244" mass="26645">MTKLQVMTEGGKRLGRIKSQLADMVKEGVTPLEIDNFAEKLISEGGDKPSFKMVQGYKYSTCININAGMVHGIPGKTPFRPGDVVKVDMGLFHEGYHLDTSTTIQIPPYTPEVSKFLKVSQESLKAAIFAATPGNTVYDLGVAMQTVAESAGYNVIRDLTGHGIGRQLHMEPFIPCFADKRNKKFVLAVDQTVAIEAMVTMGDWHLVEDPDGWTLSTQDGSLTAMFEETVYLTPNGPLILTAVC</sequence>
<dbReference type="SUPFAM" id="SSF55920">
    <property type="entry name" value="Creatinase/aminopeptidase"/>
    <property type="match status" value="1"/>
</dbReference>
<gene>
    <name evidence="8" type="ORF">UX01_C0001G0077</name>
</gene>
<name>A0A837IIN8_9BACT</name>
<dbReference type="PANTHER" id="PTHR43330">
    <property type="entry name" value="METHIONINE AMINOPEPTIDASE"/>
    <property type="match status" value="1"/>
</dbReference>
<reference evidence="8 9" key="1">
    <citation type="journal article" date="2015" name="Nature">
        <title>rRNA introns, odd ribosomes, and small enigmatic genomes across a large radiation of phyla.</title>
        <authorList>
            <person name="Brown C.T."/>
            <person name="Hug L.A."/>
            <person name="Thomas B.C."/>
            <person name="Sharon I."/>
            <person name="Castelle C.J."/>
            <person name="Singh A."/>
            <person name="Wilkins M.J."/>
            <person name="Williams K.H."/>
            <person name="Banfield J.F."/>
        </authorList>
    </citation>
    <scope>NUCLEOTIDE SEQUENCE [LARGE SCALE GENOMIC DNA]</scope>
</reference>
<feature type="domain" description="Peptidase M24" evidence="7">
    <location>
        <begin position="7"/>
        <end position="233"/>
    </location>
</feature>
<evidence type="ECO:0000313" key="8">
    <source>
        <dbReference type="EMBL" id="KKU01233.1"/>
    </source>
</evidence>
<dbReference type="PRINTS" id="PR00599">
    <property type="entry name" value="MAPEPTIDASE"/>
</dbReference>
<comment type="similarity">
    <text evidence="6">Belongs to the peptidase M24A family.</text>
</comment>
<dbReference type="GO" id="GO:0006508">
    <property type="term" value="P:proteolysis"/>
    <property type="evidence" value="ECO:0007669"/>
    <property type="project" value="UniProtKB-KW"/>
</dbReference>
<dbReference type="GO" id="GO:0046872">
    <property type="term" value="F:metal ion binding"/>
    <property type="evidence" value="ECO:0007669"/>
    <property type="project" value="UniProtKB-KW"/>
</dbReference>
<dbReference type="InterPro" id="IPR001714">
    <property type="entry name" value="Pept_M24_MAP"/>
</dbReference>
<dbReference type="InterPro" id="IPR000994">
    <property type="entry name" value="Pept_M24"/>
</dbReference>
<evidence type="ECO:0000256" key="5">
    <source>
        <dbReference type="ARBA" id="ARBA00022801"/>
    </source>
</evidence>
<proteinExistence type="inferred from homology"/>
<dbReference type="PANTHER" id="PTHR43330:SF27">
    <property type="entry name" value="METHIONINE AMINOPEPTIDASE"/>
    <property type="match status" value="1"/>
</dbReference>
<keyword evidence="4 6" id="KW-0479">Metal-binding</keyword>
<evidence type="ECO:0000256" key="2">
    <source>
        <dbReference type="ARBA" id="ARBA00022438"/>
    </source>
</evidence>
<keyword evidence="2 6" id="KW-0031">Aminopeptidase</keyword>
<dbReference type="Gene3D" id="3.90.230.10">
    <property type="entry name" value="Creatinase/methionine aminopeptidase superfamily"/>
    <property type="match status" value="1"/>
</dbReference>
<evidence type="ECO:0000259" key="7">
    <source>
        <dbReference type="Pfam" id="PF00557"/>
    </source>
</evidence>
<protein>
    <recommendedName>
        <fullName evidence="6">Methionine aminopeptidase</fullName>
        <ecNumber evidence="6">3.4.11.18</ecNumber>
    </recommendedName>
</protein>
<comment type="catalytic activity">
    <reaction evidence="6">
        <text>Release of N-terminal amino acids, preferentially methionine, from peptides and arylamides.</text>
        <dbReference type="EC" id="3.4.11.18"/>
    </reaction>
</comment>
<evidence type="ECO:0000256" key="3">
    <source>
        <dbReference type="ARBA" id="ARBA00022670"/>
    </source>
</evidence>
<comment type="caution">
    <text evidence="8">The sequence shown here is derived from an EMBL/GenBank/DDBJ whole genome shotgun (WGS) entry which is preliminary data.</text>
</comment>
<evidence type="ECO:0000256" key="1">
    <source>
        <dbReference type="ARBA" id="ARBA00002521"/>
    </source>
</evidence>
<dbReference type="EC" id="3.4.11.18" evidence="6"/>
<comment type="cofactor">
    <cofactor evidence="6">
        <name>Co(2+)</name>
        <dbReference type="ChEBI" id="CHEBI:48828"/>
    </cofactor>
    <cofactor evidence="6">
        <name>Zn(2+)</name>
        <dbReference type="ChEBI" id="CHEBI:29105"/>
    </cofactor>
    <cofactor evidence="6">
        <name>Mn(2+)</name>
        <dbReference type="ChEBI" id="CHEBI:29035"/>
    </cofactor>
    <cofactor evidence="6">
        <name>Fe(2+)</name>
        <dbReference type="ChEBI" id="CHEBI:29033"/>
    </cofactor>
    <text evidence="6">Binds 2 divalent metal cations per subunit. Has a high-affinity and a low affinity metal-binding site. The true nature of the physiological cofactor is under debate. The enzyme is active with cobalt, zinc, manganese or divalent iron ions.</text>
</comment>